<dbReference type="InterPro" id="IPR006311">
    <property type="entry name" value="TAT_signal"/>
</dbReference>
<proteinExistence type="predicted"/>
<evidence type="ECO:0000259" key="5">
    <source>
        <dbReference type="Pfam" id="PF20254"/>
    </source>
</evidence>
<gene>
    <name evidence="6" type="ORF">ACFFN0_15010</name>
</gene>
<dbReference type="EMBL" id="JBHMAX010000033">
    <property type="protein sequence ID" value="MFB9733356.1"/>
    <property type="molecule type" value="Genomic_DNA"/>
</dbReference>
<feature type="domain" description="N,N-dimethylformamidase beta subunit-like C-terminal" evidence="5">
    <location>
        <begin position="107"/>
        <end position="498"/>
    </location>
</feature>
<evidence type="ECO:0000259" key="4">
    <source>
        <dbReference type="Pfam" id="PF13313"/>
    </source>
</evidence>
<dbReference type="PROSITE" id="PS51318">
    <property type="entry name" value="TAT"/>
    <property type="match status" value="1"/>
</dbReference>
<feature type="domain" description="DUF4082" evidence="4">
    <location>
        <begin position="1189"/>
        <end position="1332"/>
    </location>
</feature>
<dbReference type="InterPro" id="IPR014755">
    <property type="entry name" value="Cu-Rt/internalin_Ig-like"/>
</dbReference>
<dbReference type="Pfam" id="PF13313">
    <property type="entry name" value="DUF4082"/>
    <property type="match status" value="4"/>
</dbReference>
<feature type="domain" description="SbsA Ig-like" evidence="3">
    <location>
        <begin position="806"/>
        <end position="903"/>
    </location>
</feature>
<dbReference type="InterPro" id="IPR014756">
    <property type="entry name" value="Ig_E-set"/>
</dbReference>
<feature type="domain" description="DUF4082" evidence="4">
    <location>
        <begin position="651"/>
        <end position="795"/>
    </location>
</feature>
<accession>A0ABV5V6C2</accession>
<evidence type="ECO:0000313" key="6">
    <source>
        <dbReference type="EMBL" id="MFB9733356.1"/>
    </source>
</evidence>
<evidence type="ECO:0000313" key="7">
    <source>
        <dbReference type="Proteomes" id="UP001589613"/>
    </source>
</evidence>
<dbReference type="InterPro" id="IPR046540">
    <property type="entry name" value="DMFA2_C"/>
</dbReference>
<feature type="region of interest" description="Disordered" evidence="2">
    <location>
        <begin position="45"/>
        <end position="70"/>
    </location>
</feature>
<keyword evidence="7" id="KW-1185">Reference proteome</keyword>
<dbReference type="Pfam" id="PF20254">
    <property type="entry name" value="DMFA2_C"/>
    <property type="match status" value="1"/>
</dbReference>
<keyword evidence="1" id="KW-0732">Signal</keyword>
<protein>
    <submittedName>
        <fullName evidence="6">DUF4082 domain-containing protein</fullName>
    </submittedName>
</protein>
<dbReference type="InterPro" id="IPR032812">
    <property type="entry name" value="SbsA_Ig"/>
</dbReference>
<evidence type="ECO:0000256" key="2">
    <source>
        <dbReference type="SAM" id="MobiDB-lite"/>
    </source>
</evidence>
<dbReference type="RefSeq" id="WP_141339416.1">
    <property type="nucleotide sequence ID" value="NZ_JBHMAX010000033.1"/>
</dbReference>
<dbReference type="SUPFAM" id="SSF81296">
    <property type="entry name" value="E set domains"/>
    <property type="match status" value="1"/>
</dbReference>
<sequence length="1605" mass="168896">MSADENVSTPAWSAFSRRRFLEYVGISGATGAASAAAAQHASASPSATVSGGARTVAEENQLPGSPPEEWESWGDFTSIAGFTTRYSYLPGDTVQFKISAEAPAYDITMFRLGWYQGNGARHLADVTPTGFPRQPEPLRDETTGLVDCGNWSVCATWQVPADAVSGVYYALLSPSDGSRSSHIFFVVRRPGPSDILVQTSEMTMHAYNRFGGNSFYYGQPAGRAYKVSYNRPLQNDEAESNFLNAEIPLVRWLERNGYDVSYCGGIDVHRDAGVLQGRKVYISSGHDEYVSGPQRAHVEAARDAGTHLIFMTGNEYFWRVRFEPSIDGSATTDRTMVCYKETLDDAKTDPLPEWTGTWRDPRFSPPSNGGRPENELTGQLFRAILPIASPDYRITVPAEFARHRFWRDTAVAELQPGQTRDLAPNTLGYEFDVDADNGFRPPGLIRLSTTEAEVPALLMDYGKTYVRGTCTHHLTMYRAASGALVWGTGTVQWSYGLDDYHISDVDTPTDPVMQQATMNVLADMGVLPTTRQSGLVMPVASADTLAPTTTIVTPAPGSQVPIGTPLVLTGTAVDAGGGIVAAVEASVDGGATWHQATGKESWTYLATPTETGDFTVQVRAVDDSCNIGAAATLTLTAVPRGYPCTIFAEGTVPATEAVDDPGAIEVGVRFEPQIDGFVTGLRFYKGAGNTGEHLGRLWTAGGTQLASAPFTAESRAGWQTVSIPAVAVSAGTTYVASVFMPAGHYPADAGFFQSAYELAPLRAPASGEAGLGNGVYRYGTAGFPTQTFGATNYWVDVLFDTDNHLAPTVVDHSPASNLQSVAPTTTVSARFSEAVLPESVELTLQGPDGAARAAALTYDPATRTATLAPESALEPLTAYTATVAAATDEVGNPLEPFSWGFTTIGPPGTTPTSLWDTAAGPVSFEDDRSPVELGLRFQVTLAGAVTALRFYKAPGSSGSHVGHLWDEDGSLLGTAVYASETAVGWQQAPLSAPVDLFPGRTYTVSYHLPNGSYGFTSAAFAASGHRRGPLQAPANDTVGGNGVYAYGSGGLPTNAHRSTNYWADVVFEVAPDVGPPEVVDVEPASGLLAVALDTTVRAQFDEPVDEASISFRLRTADGVEVASTIAYDPGSATATLTPRDRLDRQAGYTATVTATDTAGNPMAQPHTWSFTTVAADGSSPTTLWDTSFRPAVEAEGDSSPVELGVRFQTSRPGTITGLRFFRGPGNDGPHIGHLWTADGTLLATLSFTGETRRGWQQALFADPVPVAADTAYVASYHAPVGRYAATSGGLAAGRTNGPLVAVAGGSDTPNGVFAYGPGGFPSSSWGSGNYWVDVIFADSVAPSVVQRSPDPGAVVAPDVVVSAVFDEPVDPATVALSLRDGGGGKVAGTTTYDPETWRVALAPDGPLAPGATYTASVSGATDPQGNVMDAAVSWNFTVADTGFSSLWSLADAPAVTLSGDPGAVTLGLRFRPVVAGHVHGVRFYKGGPANAGPHTVTLWRDDGTEVATAVLGAESARGWQTGMFTAPVPVVAGTLYVVSYHAPHGNYSVTGGYFTDDARANAEVEAPRSADVGGNGLYRYGTSAAFPQSSWNGSNYWVDVLFRTG</sequence>
<dbReference type="Pfam" id="PF17957">
    <property type="entry name" value="Big_7"/>
    <property type="match status" value="1"/>
</dbReference>
<feature type="domain" description="DUF4082" evidence="4">
    <location>
        <begin position="922"/>
        <end position="1062"/>
    </location>
</feature>
<evidence type="ECO:0000256" key="1">
    <source>
        <dbReference type="ARBA" id="ARBA00022729"/>
    </source>
</evidence>
<reference evidence="6 7" key="1">
    <citation type="submission" date="2024-09" db="EMBL/GenBank/DDBJ databases">
        <authorList>
            <person name="Sun Q."/>
            <person name="Mori K."/>
        </authorList>
    </citation>
    <scope>NUCLEOTIDE SEQUENCE [LARGE SCALE GENOMIC DNA]</scope>
    <source>
        <strain evidence="6 7">JCM 12763</strain>
    </source>
</reference>
<dbReference type="Gene3D" id="2.60.40.650">
    <property type="match status" value="1"/>
</dbReference>
<feature type="region of interest" description="Disordered" evidence="2">
    <location>
        <begin position="350"/>
        <end position="372"/>
    </location>
</feature>
<organism evidence="6 7">
    <name type="scientific">Ornithinimicrobium kibberense</name>
    <dbReference type="NCBI Taxonomy" id="282060"/>
    <lineage>
        <taxon>Bacteria</taxon>
        <taxon>Bacillati</taxon>
        <taxon>Actinomycetota</taxon>
        <taxon>Actinomycetes</taxon>
        <taxon>Micrococcales</taxon>
        <taxon>Ornithinimicrobiaceae</taxon>
        <taxon>Ornithinimicrobium</taxon>
    </lineage>
</organism>
<dbReference type="Gene3D" id="2.60.40.1220">
    <property type="match status" value="3"/>
</dbReference>
<name>A0ABV5V6C2_9MICO</name>
<feature type="domain" description="SbsA Ig-like" evidence="3">
    <location>
        <begin position="1338"/>
        <end position="1437"/>
    </location>
</feature>
<feature type="domain" description="DUF4082" evidence="4">
    <location>
        <begin position="1451"/>
        <end position="1598"/>
    </location>
</feature>
<dbReference type="Proteomes" id="UP001589613">
    <property type="component" value="Unassembled WGS sequence"/>
</dbReference>
<evidence type="ECO:0000259" key="3">
    <source>
        <dbReference type="Pfam" id="PF13205"/>
    </source>
</evidence>
<dbReference type="InterPro" id="IPR025141">
    <property type="entry name" value="DUF4082"/>
</dbReference>
<dbReference type="Pfam" id="PF13205">
    <property type="entry name" value="Big_5"/>
    <property type="match status" value="3"/>
</dbReference>
<feature type="domain" description="SbsA Ig-like" evidence="3">
    <location>
        <begin position="1072"/>
        <end position="1172"/>
    </location>
</feature>
<comment type="caution">
    <text evidence="6">The sequence shown here is derived from an EMBL/GenBank/DDBJ whole genome shotgun (WGS) entry which is preliminary data.</text>
</comment>